<gene>
    <name evidence="2" type="ordered locus">Os11g0224040</name>
    <name evidence="2" type="ORF">OSNPB_110224040</name>
</gene>
<keyword evidence="1" id="KW-0812">Transmembrane</keyword>
<dbReference type="SMR" id="A0A0P0Y075"/>
<organism evidence="2 3">
    <name type="scientific">Oryza sativa subsp. japonica</name>
    <name type="common">Rice</name>
    <dbReference type="NCBI Taxonomy" id="39947"/>
    <lineage>
        <taxon>Eukaryota</taxon>
        <taxon>Viridiplantae</taxon>
        <taxon>Streptophyta</taxon>
        <taxon>Embryophyta</taxon>
        <taxon>Tracheophyta</taxon>
        <taxon>Spermatophyta</taxon>
        <taxon>Magnoliopsida</taxon>
        <taxon>Liliopsida</taxon>
        <taxon>Poales</taxon>
        <taxon>Poaceae</taxon>
        <taxon>BOP clade</taxon>
        <taxon>Oryzoideae</taxon>
        <taxon>Oryzeae</taxon>
        <taxon>Oryzinae</taxon>
        <taxon>Oryza</taxon>
        <taxon>Oryza sativa</taxon>
    </lineage>
</organism>
<keyword evidence="3" id="KW-1185">Reference proteome</keyword>
<evidence type="ECO:0000256" key="1">
    <source>
        <dbReference type="SAM" id="Phobius"/>
    </source>
</evidence>
<keyword evidence="1" id="KW-1133">Transmembrane helix</keyword>
<keyword evidence="1" id="KW-0472">Membrane</keyword>
<feature type="transmembrane region" description="Helical" evidence="1">
    <location>
        <begin position="69"/>
        <end position="88"/>
    </location>
</feature>
<accession>A0A0P0Y075</accession>
<dbReference type="Proteomes" id="UP000059680">
    <property type="component" value="Chromosome 11"/>
</dbReference>
<protein>
    <submittedName>
        <fullName evidence="2">Os11g0224040 protein</fullName>
    </submittedName>
</protein>
<proteinExistence type="predicted"/>
<dbReference type="Gramene" id="Os11t0224040-00">
    <property type="protein sequence ID" value="Os11t0224040-00"/>
    <property type="gene ID" value="Os11g0224040"/>
</dbReference>
<dbReference type="InParanoid" id="A0A0P0Y075"/>
<evidence type="ECO:0000313" key="3">
    <source>
        <dbReference type="Proteomes" id="UP000059680"/>
    </source>
</evidence>
<evidence type="ECO:0000313" key="2">
    <source>
        <dbReference type="EMBL" id="BAT13272.1"/>
    </source>
</evidence>
<sequence length="124" mass="13967">MGYEVVHHLERAVCYVGPRLAPADVLDERGRVERHGDLVEEARSGADVRAIVWVAGEPLENPESLQDQLVAAYLFFFFFPAIVLVLSHANTWLLPLTPPLLPLTPLLLHFCFSTSPFPISSFRW</sequence>
<name>A0A0P0Y075_ORYSJ</name>
<dbReference type="AlphaFoldDB" id="A0A0P0Y075"/>
<dbReference type="EMBL" id="AP014967">
    <property type="protein sequence ID" value="BAT13272.1"/>
    <property type="molecule type" value="Genomic_DNA"/>
</dbReference>
<reference evidence="3" key="1">
    <citation type="journal article" date="2005" name="Nature">
        <title>The map-based sequence of the rice genome.</title>
        <authorList>
            <consortium name="International rice genome sequencing project (IRGSP)"/>
            <person name="Matsumoto T."/>
            <person name="Wu J."/>
            <person name="Kanamori H."/>
            <person name="Katayose Y."/>
            <person name="Fujisawa M."/>
            <person name="Namiki N."/>
            <person name="Mizuno H."/>
            <person name="Yamamoto K."/>
            <person name="Antonio B.A."/>
            <person name="Baba T."/>
            <person name="Sakata K."/>
            <person name="Nagamura Y."/>
            <person name="Aoki H."/>
            <person name="Arikawa K."/>
            <person name="Arita K."/>
            <person name="Bito T."/>
            <person name="Chiden Y."/>
            <person name="Fujitsuka N."/>
            <person name="Fukunaka R."/>
            <person name="Hamada M."/>
            <person name="Harada C."/>
            <person name="Hayashi A."/>
            <person name="Hijishita S."/>
            <person name="Honda M."/>
            <person name="Hosokawa S."/>
            <person name="Ichikawa Y."/>
            <person name="Idonuma A."/>
            <person name="Iijima M."/>
            <person name="Ikeda M."/>
            <person name="Ikeno M."/>
            <person name="Ito K."/>
            <person name="Ito S."/>
            <person name="Ito T."/>
            <person name="Ito Y."/>
            <person name="Ito Y."/>
            <person name="Iwabuchi A."/>
            <person name="Kamiya K."/>
            <person name="Karasawa W."/>
            <person name="Kurita K."/>
            <person name="Katagiri S."/>
            <person name="Kikuta A."/>
            <person name="Kobayashi H."/>
            <person name="Kobayashi N."/>
            <person name="Machita K."/>
            <person name="Maehara T."/>
            <person name="Masukawa M."/>
            <person name="Mizubayashi T."/>
            <person name="Mukai Y."/>
            <person name="Nagasaki H."/>
            <person name="Nagata Y."/>
            <person name="Naito S."/>
            <person name="Nakashima M."/>
            <person name="Nakama Y."/>
            <person name="Nakamichi Y."/>
            <person name="Nakamura M."/>
            <person name="Meguro A."/>
            <person name="Negishi M."/>
            <person name="Ohta I."/>
            <person name="Ohta T."/>
            <person name="Okamoto M."/>
            <person name="Ono N."/>
            <person name="Saji S."/>
            <person name="Sakaguchi M."/>
            <person name="Sakai K."/>
            <person name="Shibata M."/>
            <person name="Shimokawa T."/>
            <person name="Song J."/>
            <person name="Takazaki Y."/>
            <person name="Terasawa K."/>
            <person name="Tsugane M."/>
            <person name="Tsuji K."/>
            <person name="Ueda S."/>
            <person name="Waki K."/>
            <person name="Yamagata H."/>
            <person name="Yamamoto M."/>
            <person name="Yamamoto S."/>
            <person name="Yamane H."/>
            <person name="Yoshiki S."/>
            <person name="Yoshihara R."/>
            <person name="Yukawa K."/>
            <person name="Zhong H."/>
            <person name="Yano M."/>
            <person name="Yuan Q."/>
            <person name="Ouyang S."/>
            <person name="Liu J."/>
            <person name="Jones K.M."/>
            <person name="Gansberger K."/>
            <person name="Moffat K."/>
            <person name="Hill J."/>
            <person name="Bera J."/>
            <person name="Fadrosh D."/>
            <person name="Jin S."/>
            <person name="Johri S."/>
            <person name="Kim M."/>
            <person name="Overton L."/>
            <person name="Reardon M."/>
            <person name="Tsitrin T."/>
            <person name="Vuong H."/>
            <person name="Weaver B."/>
            <person name="Ciecko A."/>
            <person name="Tallon L."/>
            <person name="Jackson J."/>
            <person name="Pai G."/>
            <person name="Aken S.V."/>
            <person name="Utterback T."/>
            <person name="Reidmuller S."/>
            <person name="Feldblyum T."/>
            <person name="Hsiao J."/>
            <person name="Zismann V."/>
            <person name="Iobst S."/>
            <person name="de Vazeille A.R."/>
            <person name="Buell C.R."/>
            <person name="Ying K."/>
            <person name="Li Y."/>
            <person name="Lu T."/>
            <person name="Huang Y."/>
            <person name="Zhao Q."/>
            <person name="Feng Q."/>
            <person name="Zhang L."/>
            <person name="Zhu J."/>
            <person name="Weng Q."/>
            <person name="Mu J."/>
            <person name="Lu Y."/>
            <person name="Fan D."/>
            <person name="Liu Y."/>
            <person name="Guan J."/>
            <person name="Zhang Y."/>
            <person name="Yu S."/>
            <person name="Liu X."/>
            <person name="Zhang Y."/>
            <person name="Hong G."/>
            <person name="Han B."/>
            <person name="Choisne N."/>
            <person name="Demange N."/>
            <person name="Orjeda G."/>
            <person name="Samain S."/>
            <person name="Cattolico L."/>
            <person name="Pelletier E."/>
            <person name="Couloux A."/>
            <person name="Segurens B."/>
            <person name="Wincker P."/>
            <person name="D'Hont A."/>
            <person name="Scarpelli C."/>
            <person name="Weissenbach J."/>
            <person name="Salanoubat M."/>
            <person name="Quetier F."/>
            <person name="Yu Y."/>
            <person name="Kim H.R."/>
            <person name="Rambo T."/>
            <person name="Currie J."/>
            <person name="Collura K."/>
            <person name="Luo M."/>
            <person name="Yang T."/>
            <person name="Ammiraju J.S.S."/>
            <person name="Engler F."/>
            <person name="Soderlund C."/>
            <person name="Wing R.A."/>
            <person name="Palmer L.E."/>
            <person name="de la Bastide M."/>
            <person name="Spiegel L."/>
            <person name="Nascimento L."/>
            <person name="Zutavern T."/>
            <person name="O'Shaughnessy A."/>
            <person name="Dike S."/>
            <person name="Dedhia N."/>
            <person name="Preston R."/>
            <person name="Balija V."/>
            <person name="McCombie W.R."/>
            <person name="Chow T."/>
            <person name="Chen H."/>
            <person name="Chung M."/>
            <person name="Chen C."/>
            <person name="Shaw J."/>
            <person name="Wu H."/>
            <person name="Hsiao K."/>
            <person name="Chao Y."/>
            <person name="Chu M."/>
            <person name="Cheng C."/>
            <person name="Hour A."/>
            <person name="Lee P."/>
            <person name="Lin S."/>
            <person name="Lin Y."/>
            <person name="Liou J."/>
            <person name="Liu S."/>
            <person name="Hsing Y."/>
            <person name="Raghuvanshi S."/>
            <person name="Mohanty A."/>
            <person name="Bharti A.K."/>
            <person name="Gaur A."/>
            <person name="Gupta V."/>
            <person name="Kumar D."/>
            <person name="Ravi V."/>
            <person name="Vij S."/>
            <person name="Kapur A."/>
            <person name="Khurana P."/>
            <person name="Khurana P."/>
            <person name="Khurana J.P."/>
            <person name="Tyagi A.K."/>
            <person name="Gaikwad K."/>
            <person name="Singh A."/>
            <person name="Dalal V."/>
            <person name="Srivastava S."/>
            <person name="Dixit A."/>
            <person name="Pal A.K."/>
            <person name="Ghazi I.A."/>
            <person name="Yadav M."/>
            <person name="Pandit A."/>
            <person name="Bhargava A."/>
            <person name="Sureshbabu K."/>
            <person name="Batra K."/>
            <person name="Sharma T.R."/>
            <person name="Mohapatra T."/>
            <person name="Singh N.K."/>
            <person name="Messing J."/>
            <person name="Nelson A.B."/>
            <person name="Fuks G."/>
            <person name="Kavchok S."/>
            <person name="Keizer G."/>
            <person name="Linton E."/>
            <person name="Llaca V."/>
            <person name="Song R."/>
            <person name="Tanyolac B."/>
            <person name="Young S."/>
            <person name="Ho-Il K."/>
            <person name="Hahn J.H."/>
            <person name="Sangsakoo G."/>
            <person name="Vanavichit A."/>
            <person name="de Mattos Luiz.A.T."/>
            <person name="Zimmer P.D."/>
            <person name="Malone G."/>
            <person name="Dellagostin O."/>
            <person name="de Oliveira A.C."/>
            <person name="Bevan M."/>
            <person name="Bancroft I."/>
            <person name="Minx P."/>
            <person name="Cordum H."/>
            <person name="Wilson R."/>
            <person name="Cheng Z."/>
            <person name="Jin W."/>
            <person name="Jiang J."/>
            <person name="Leong S.A."/>
            <person name="Iwama H."/>
            <person name="Gojobori T."/>
            <person name="Itoh T."/>
            <person name="Niimura Y."/>
            <person name="Fujii Y."/>
            <person name="Habara T."/>
            <person name="Sakai H."/>
            <person name="Sato Y."/>
            <person name="Wilson G."/>
            <person name="Kumar K."/>
            <person name="McCouch S."/>
            <person name="Juretic N."/>
            <person name="Hoen D."/>
            <person name="Wright S."/>
            <person name="Bruskiewich R."/>
            <person name="Bureau T."/>
            <person name="Miyao A."/>
            <person name="Hirochika H."/>
            <person name="Nishikawa T."/>
            <person name="Kadowaki K."/>
            <person name="Sugiura M."/>
            <person name="Burr B."/>
            <person name="Sasaki T."/>
        </authorList>
    </citation>
    <scope>NUCLEOTIDE SEQUENCE [LARGE SCALE GENOMIC DNA]</scope>
    <source>
        <strain evidence="3">cv. Nipponbare</strain>
    </source>
</reference>
<reference evidence="2 3" key="3">
    <citation type="journal article" date="2013" name="Rice">
        <title>Improvement of the Oryza sativa Nipponbare reference genome using next generation sequence and optical map data.</title>
        <authorList>
            <person name="Kawahara Y."/>
            <person name="de la Bastide M."/>
            <person name="Hamilton J.P."/>
            <person name="Kanamori H."/>
            <person name="McCombie W.R."/>
            <person name="Ouyang S."/>
            <person name="Schwartz D.C."/>
            <person name="Tanaka T."/>
            <person name="Wu J."/>
            <person name="Zhou S."/>
            <person name="Childs K.L."/>
            <person name="Davidson R.M."/>
            <person name="Lin H."/>
            <person name="Quesada-Ocampo L."/>
            <person name="Vaillancourt B."/>
            <person name="Sakai H."/>
            <person name="Lee S.S."/>
            <person name="Kim J."/>
            <person name="Numa H."/>
            <person name="Itoh T."/>
            <person name="Buell C.R."/>
            <person name="Matsumoto T."/>
        </authorList>
    </citation>
    <scope>NUCLEOTIDE SEQUENCE [LARGE SCALE GENOMIC DNA]</scope>
    <source>
        <strain evidence="3">cv. Nipponbare</strain>
    </source>
</reference>
<reference evidence="2 3" key="2">
    <citation type="journal article" date="2013" name="Plant Cell Physiol.">
        <title>Rice Annotation Project Database (RAP-DB): an integrative and interactive database for rice genomics.</title>
        <authorList>
            <person name="Sakai H."/>
            <person name="Lee S.S."/>
            <person name="Tanaka T."/>
            <person name="Numa H."/>
            <person name="Kim J."/>
            <person name="Kawahara Y."/>
            <person name="Wakimoto H."/>
            <person name="Yang C.C."/>
            <person name="Iwamoto M."/>
            <person name="Abe T."/>
            <person name="Yamada Y."/>
            <person name="Muto A."/>
            <person name="Inokuchi H."/>
            <person name="Ikemura T."/>
            <person name="Matsumoto T."/>
            <person name="Sasaki T."/>
            <person name="Itoh T."/>
        </authorList>
    </citation>
    <scope>NUCLEOTIDE SEQUENCE [LARGE SCALE GENOMIC DNA]</scope>
    <source>
        <strain evidence="3">cv. Nipponbare</strain>
    </source>
</reference>
<dbReference type="PaxDb" id="39947-A0A0P0Y075"/>